<keyword evidence="6" id="KW-0472">Membrane</keyword>
<evidence type="ECO:0000256" key="1">
    <source>
        <dbReference type="ARBA" id="ARBA00004202"/>
    </source>
</evidence>
<evidence type="ECO:0000256" key="2">
    <source>
        <dbReference type="ARBA" id="ARBA00010488"/>
    </source>
</evidence>
<comment type="similarity">
    <text evidence="2">Belongs to the CDP-glycerol glycerophosphotransferase family.</text>
</comment>
<dbReference type="PANTHER" id="PTHR37316">
    <property type="entry name" value="TEICHOIC ACID GLYCEROL-PHOSPHATE PRIMASE"/>
    <property type="match status" value="1"/>
</dbReference>
<keyword evidence="3" id="KW-1003">Cell membrane</keyword>
<evidence type="ECO:0000256" key="4">
    <source>
        <dbReference type="ARBA" id="ARBA00022679"/>
    </source>
</evidence>
<evidence type="ECO:0000313" key="7">
    <source>
        <dbReference type="EMBL" id="MEX0373685.1"/>
    </source>
</evidence>
<evidence type="ECO:0000256" key="6">
    <source>
        <dbReference type="ARBA" id="ARBA00023136"/>
    </source>
</evidence>
<sequence length="396" mass="45250">MVRLVRVLRALSRKVFEKAIFAFSLPMPNEKGLVVFSMSRGRYWGNSRALFEYMVENASPGIRVVWLSDPALPADKVPIEYSNRFVSRHSLRGWFLCARAQLVVLSHGLGDFGLLREVAKRKKVFMLWHAITTKYCGLLDEKFDQVRKAQYREKESIFYGWLITSSDIDRYYSASYTGMDVNNIAVTGLPRNDQLFREGAREKAESEWVSILYAPTFRDYPVEGGSVFFPFPHNPEEVAEWARSAHVRFFLRPHPNDTGSVEHVRALSGLAPDVFLDEGGGNTPDVMDLLVDADGIITDYSSIYVDGLALDMPVAFVDYDRDRYTEMRGLAYDYNLITPGPKVRSWPEFKQACEGMASSAKEWAEQREFVRQMFFKYRDANACARVSALIEAEALR</sequence>
<evidence type="ECO:0000256" key="3">
    <source>
        <dbReference type="ARBA" id="ARBA00022475"/>
    </source>
</evidence>
<accession>A0ABV3RZS0</accession>
<evidence type="ECO:0000256" key="5">
    <source>
        <dbReference type="ARBA" id="ARBA00022944"/>
    </source>
</evidence>
<keyword evidence="4" id="KW-0808">Transferase</keyword>
<dbReference type="InterPro" id="IPR043148">
    <property type="entry name" value="TagF_C"/>
</dbReference>
<name>A0ABV3RZS0_9GAMM</name>
<dbReference type="EMBL" id="JBAKFG010000005">
    <property type="protein sequence ID" value="MEX0373685.1"/>
    <property type="molecule type" value="Genomic_DNA"/>
</dbReference>
<gene>
    <name evidence="7" type="ORF">V6X51_09620</name>
</gene>
<dbReference type="InterPro" id="IPR043149">
    <property type="entry name" value="TagF_N"/>
</dbReference>
<dbReference type="PANTHER" id="PTHR37316:SF3">
    <property type="entry name" value="TEICHOIC ACID GLYCEROL-PHOSPHATE TRANSFERASE"/>
    <property type="match status" value="1"/>
</dbReference>
<comment type="subcellular location">
    <subcellularLocation>
        <location evidence="1">Cell membrane</location>
        <topology evidence="1">Peripheral membrane protein</topology>
    </subcellularLocation>
</comment>
<keyword evidence="8" id="KW-1185">Reference proteome</keyword>
<dbReference type="Pfam" id="PF04464">
    <property type="entry name" value="Glyphos_transf"/>
    <property type="match status" value="1"/>
</dbReference>
<protein>
    <submittedName>
        <fullName evidence="7">CDP-glycerol glycerophosphotransferase family protein</fullName>
    </submittedName>
</protein>
<evidence type="ECO:0000313" key="8">
    <source>
        <dbReference type="Proteomes" id="UP001556636"/>
    </source>
</evidence>
<keyword evidence="5" id="KW-0777">Teichoic acid biosynthesis</keyword>
<dbReference type="Gene3D" id="3.40.50.12580">
    <property type="match status" value="1"/>
</dbReference>
<comment type="caution">
    <text evidence="7">The sequence shown here is derived from an EMBL/GenBank/DDBJ whole genome shotgun (WGS) entry which is preliminary data.</text>
</comment>
<dbReference type="InterPro" id="IPR007554">
    <property type="entry name" value="Glycerophosphate_synth"/>
</dbReference>
<reference evidence="7 8" key="1">
    <citation type="submission" date="2024-02" db="EMBL/GenBank/DDBJ databases">
        <title>New especies of Spiribacter isolated from saline water.</title>
        <authorList>
            <person name="Leon M.J."/>
            <person name="De La Haba R."/>
            <person name="Sanchez-Porro C."/>
            <person name="Ventosa A."/>
        </authorList>
    </citation>
    <scope>NUCLEOTIDE SEQUENCE [LARGE SCALE GENOMIC DNA]</scope>
    <source>
        <strain evidence="8">ag22IC6-196</strain>
    </source>
</reference>
<dbReference type="Proteomes" id="UP001556636">
    <property type="component" value="Unassembled WGS sequence"/>
</dbReference>
<dbReference type="RefSeq" id="WP_367951852.1">
    <property type="nucleotide sequence ID" value="NZ_JBAKFG010000005.1"/>
</dbReference>
<proteinExistence type="inferred from homology"/>
<dbReference type="InterPro" id="IPR051612">
    <property type="entry name" value="Teichoic_Acid_Biosynth"/>
</dbReference>
<dbReference type="Gene3D" id="3.40.50.11820">
    <property type="match status" value="1"/>
</dbReference>
<organism evidence="7 8">
    <name type="scientific">Spiribacter roseus</name>
    <dbReference type="NCBI Taxonomy" id="1855875"/>
    <lineage>
        <taxon>Bacteria</taxon>
        <taxon>Pseudomonadati</taxon>
        <taxon>Pseudomonadota</taxon>
        <taxon>Gammaproteobacteria</taxon>
        <taxon>Chromatiales</taxon>
        <taxon>Ectothiorhodospiraceae</taxon>
        <taxon>Spiribacter</taxon>
    </lineage>
</organism>
<dbReference type="SUPFAM" id="SSF53756">
    <property type="entry name" value="UDP-Glycosyltransferase/glycogen phosphorylase"/>
    <property type="match status" value="1"/>
</dbReference>